<dbReference type="Pfam" id="PF04365">
    <property type="entry name" value="BrnT_toxin"/>
    <property type="match status" value="1"/>
</dbReference>
<dbReference type="Proteomes" id="UP000215188">
    <property type="component" value="Unassembled WGS sequence"/>
</dbReference>
<dbReference type="RefSeq" id="WP_089515674.1">
    <property type="nucleotide sequence ID" value="NZ_NJGG01000002.1"/>
</dbReference>
<evidence type="ECO:0000313" key="2">
    <source>
        <dbReference type="Proteomes" id="UP000215188"/>
    </source>
</evidence>
<reference evidence="1 2" key="1">
    <citation type="submission" date="2017-06" db="EMBL/GenBank/DDBJ databases">
        <title>Reclassification of a Polynucleobacter cosmopolitanus strain isolated from tropical Lake Victoria as Polynucleobacter victoriensis comb. nov.</title>
        <authorList>
            <person name="Hahn M.W."/>
        </authorList>
    </citation>
    <scope>NUCLEOTIDE SEQUENCE [LARGE SCALE GENOMIC DNA]</scope>
    <source>
        <strain evidence="1 2">MWH-MoIso2</strain>
    </source>
</reference>
<sequence>MDYIKKKEFEWDEDKNSKCKKLRGFQFKDITNAFLDPHRCITPDTRHDYGEERFELLAKHDEILFVVIYTFREEAIRIISARKANEREKKRYKNHAHYG</sequence>
<name>A0A229FTR8_9BURK</name>
<dbReference type="InterPro" id="IPR038573">
    <property type="entry name" value="BrnT_sf"/>
</dbReference>
<gene>
    <name evidence="1" type="ORF">AOC33_05640</name>
</gene>
<dbReference type="EMBL" id="NJGG01000002">
    <property type="protein sequence ID" value="OXL14809.1"/>
    <property type="molecule type" value="Genomic_DNA"/>
</dbReference>
<dbReference type="Gene3D" id="3.10.450.530">
    <property type="entry name" value="Ribonuclease toxin, BrnT, of type II toxin-antitoxin system"/>
    <property type="match status" value="1"/>
</dbReference>
<evidence type="ECO:0000313" key="1">
    <source>
        <dbReference type="EMBL" id="OXL14809.1"/>
    </source>
</evidence>
<organism evidence="1 2">
    <name type="scientific">Polynucleobacter cosmopolitanus</name>
    <dbReference type="NCBI Taxonomy" id="351345"/>
    <lineage>
        <taxon>Bacteria</taxon>
        <taxon>Pseudomonadati</taxon>
        <taxon>Pseudomonadota</taxon>
        <taxon>Betaproteobacteria</taxon>
        <taxon>Burkholderiales</taxon>
        <taxon>Burkholderiaceae</taxon>
        <taxon>Polynucleobacter</taxon>
    </lineage>
</organism>
<dbReference type="InterPro" id="IPR007460">
    <property type="entry name" value="BrnT_toxin"/>
</dbReference>
<keyword evidence="2" id="KW-1185">Reference proteome</keyword>
<accession>A0A229FTR8</accession>
<proteinExistence type="predicted"/>
<protein>
    <recommendedName>
        <fullName evidence="3">BrnT family toxin</fullName>
    </recommendedName>
</protein>
<comment type="caution">
    <text evidence="1">The sequence shown here is derived from an EMBL/GenBank/DDBJ whole genome shotgun (WGS) entry which is preliminary data.</text>
</comment>
<evidence type="ECO:0008006" key="3">
    <source>
        <dbReference type="Google" id="ProtNLM"/>
    </source>
</evidence>
<dbReference type="AlphaFoldDB" id="A0A229FTR8"/>
<dbReference type="OrthoDB" id="9798158at2"/>